<feature type="compositionally biased region" description="Low complexity" evidence="1">
    <location>
        <begin position="214"/>
        <end position="223"/>
    </location>
</feature>
<evidence type="ECO:0000256" key="1">
    <source>
        <dbReference type="SAM" id="MobiDB-lite"/>
    </source>
</evidence>
<feature type="compositionally biased region" description="Acidic residues" evidence="1">
    <location>
        <begin position="134"/>
        <end position="146"/>
    </location>
</feature>
<evidence type="ECO:0000313" key="3">
    <source>
        <dbReference type="Proteomes" id="UP000663846"/>
    </source>
</evidence>
<feature type="compositionally biased region" description="Polar residues" evidence="1">
    <location>
        <begin position="188"/>
        <end position="204"/>
    </location>
</feature>
<feature type="compositionally biased region" description="Polar residues" evidence="1">
    <location>
        <begin position="99"/>
        <end position="113"/>
    </location>
</feature>
<feature type="compositionally biased region" description="Pro residues" evidence="1">
    <location>
        <begin position="120"/>
        <end position="132"/>
    </location>
</feature>
<feature type="compositionally biased region" description="Polar residues" evidence="1">
    <location>
        <begin position="228"/>
        <end position="242"/>
    </location>
</feature>
<sequence length="416" mass="44129">MARNVESPYPANAIFGVRKGFKAGIYDDYRAFLAQTVDYPGGKELWAVFTDRQHAQAYVASGICPVPPLGEKKAPGTFPIPSSVQSLPTPDTSPDHENAPSSLRTRQNASSSVPLYPNASQPPPAPRKPPTAQPEEDSGGDTEPEEDFKPPSASLPIQGAIRTPQNPPLRRPYKSGSITEALKRHASMNGSSLPSTQVTSTSKATAPVDLNPFSSSAPVASGSKSRRQTYPSPSKASGSSTFSVPEPISPPASAPVPVPVSAPSLVPELQRRPRPRGEYEQCAHCDGHGWILTPARPTSPVPPPRPAIVQTPSRPRATPTTNLRILSASESDSGGGSQAKKLQNPSGSRLRVLSVGGVGPERTPKRDSKRTVSDTVAGRRSRVVSDSTKGKGKERAIEMDIDEPSPESSPSAYDYM</sequence>
<feature type="compositionally biased region" description="Basic and acidic residues" evidence="1">
    <location>
        <begin position="269"/>
        <end position="287"/>
    </location>
</feature>
<dbReference type="Proteomes" id="UP000663846">
    <property type="component" value="Unassembled WGS sequence"/>
</dbReference>
<comment type="caution">
    <text evidence="2">The sequence shown here is derived from an EMBL/GenBank/DDBJ whole genome shotgun (WGS) entry which is preliminary data.</text>
</comment>
<feature type="compositionally biased region" description="Polar residues" evidence="1">
    <location>
        <begin position="318"/>
        <end position="332"/>
    </location>
</feature>
<evidence type="ECO:0000313" key="2">
    <source>
        <dbReference type="EMBL" id="CAE6445865.1"/>
    </source>
</evidence>
<reference evidence="2" key="1">
    <citation type="submission" date="2021-01" db="EMBL/GenBank/DDBJ databases">
        <authorList>
            <person name="Kaushik A."/>
        </authorList>
    </citation>
    <scope>NUCLEOTIDE SEQUENCE</scope>
    <source>
        <strain evidence="2">AG1-1C</strain>
    </source>
</reference>
<feature type="compositionally biased region" description="Basic and acidic residues" evidence="1">
    <location>
        <begin position="362"/>
        <end position="372"/>
    </location>
</feature>
<feature type="compositionally biased region" description="Basic and acidic residues" evidence="1">
    <location>
        <begin position="388"/>
        <end position="398"/>
    </location>
</feature>
<feature type="compositionally biased region" description="Pro residues" evidence="1">
    <location>
        <begin position="247"/>
        <end position="260"/>
    </location>
</feature>
<accession>A0A8H3B2D7</accession>
<organism evidence="2 3">
    <name type="scientific">Rhizoctonia solani</name>
    <dbReference type="NCBI Taxonomy" id="456999"/>
    <lineage>
        <taxon>Eukaryota</taxon>
        <taxon>Fungi</taxon>
        <taxon>Dikarya</taxon>
        <taxon>Basidiomycota</taxon>
        <taxon>Agaricomycotina</taxon>
        <taxon>Agaricomycetes</taxon>
        <taxon>Cantharellales</taxon>
        <taxon>Ceratobasidiaceae</taxon>
        <taxon>Rhizoctonia</taxon>
    </lineage>
</organism>
<dbReference type="AlphaFoldDB" id="A0A8H3B2D7"/>
<proteinExistence type="predicted"/>
<protein>
    <submittedName>
        <fullName evidence="2">Uncharacterized protein</fullName>
    </submittedName>
</protein>
<feature type="region of interest" description="Disordered" evidence="1">
    <location>
        <begin position="74"/>
        <end position="416"/>
    </location>
</feature>
<dbReference type="EMBL" id="CAJMWS010000464">
    <property type="protein sequence ID" value="CAE6445865.1"/>
    <property type="molecule type" value="Genomic_DNA"/>
</dbReference>
<name>A0A8H3B2D7_9AGAM</name>
<feature type="compositionally biased region" description="Polar residues" evidence="1">
    <location>
        <begin position="80"/>
        <end position="92"/>
    </location>
</feature>
<gene>
    <name evidence="2" type="ORF">RDB_LOCUS138054</name>
</gene>
<feature type="compositionally biased region" description="Low complexity" evidence="1">
    <location>
        <begin position="406"/>
        <end position="416"/>
    </location>
</feature>
<feature type="compositionally biased region" description="Pro residues" evidence="1">
    <location>
        <begin position="297"/>
        <end position="306"/>
    </location>
</feature>